<dbReference type="Proteomes" id="UP000270296">
    <property type="component" value="Unassembled WGS sequence"/>
</dbReference>
<dbReference type="EC" id="1.5.5.2" evidence="8"/>
<sequence>MCIRHKLSRILRSTVARHETTQQASVKSTTENVPMAEVRFDDPKEIYRSKTTAELIRSALILKLCSIELLTRNSERLMNIGRLLLGKSLFKILMKNTIYGQFIAAENFKQLKPEVEKLERNGIRSILDYCIEKDINQRQAKGITEASLEQSLKIILESIDMATAVKGNLQMVAVKVTSITEPLFLAKLNDVIEASQQFLEELYHDSWDNIVQIKTSVEELMTKVKMVRRNAERINSQWIEYVKESADTANKRTDFSKERHFDQTLSWEQFSGAFMPPEKQKAPAWTRNDYQQYKALVGRLSKIADYAATKRVPVMIDAEQTYFQAAIDYLSYSLMRIYNREMPLIIPTYQAYLKNAMKRVKTGLNLSRIWNYYFAAKLVRGAYMDTERARAKELNYEDPINESYEATNQMYNSIINVLFQESKQSSDGKVWFMCATHNEESIRKLLTLLSDPTAKDVKKRLAFGQLYGMFDHLSFPLAQAGYTVYKYVPFGPLELTLPYLVRRAQENSSTFHDCKHQIGMMRQEIARRRSRKK</sequence>
<dbReference type="InterPro" id="IPR029041">
    <property type="entry name" value="FAD-linked_oxidoreductase-like"/>
</dbReference>
<comment type="cofactor">
    <cofactor evidence="1 8">
        <name>FAD</name>
        <dbReference type="ChEBI" id="CHEBI:57692"/>
    </cofactor>
</comment>
<organism evidence="12">
    <name type="scientific">Soboliphyme baturini</name>
    <dbReference type="NCBI Taxonomy" id="241478"/>
    <lineage>
        <taxon>Eukaryota</taxon>
        <taxon>Metazoa</taxon>
        <taxon>Ecdysozoa</taxon>
        <taxon>Nematoda</taxon>
        <taxon>Enoplea</taxon>
        <taxon>Dorylaimia</taxon>
        <taxon>Dioctophymatida</taxon>
        <taxon>Dioctophymatoidea</taxon>
        <taxon>Soboliphymatidae</taxon>
        <taxon>Soboliphyme</taxon>
    </lineage>
</organism>
<evidence type="ECO:0000256" key="6">
    <source>
        <dbReference type="ARBA" id="ARBA00023062"/>
    </source>
</evidence>
<dbReference type="Pfam" id="PF01619">
    <property type="entry name" value="Pro_dh"/>
    <property type="match status" value="1"/>
</dbReference>
<proteinExistence type="inferred from homology"/>
<reference evidence="10 11" key="2">
    <citation type="submission" date="2018-11" db="EMBL/GenBank/DDBJ databases">
        <authorList>
            <consortium name="Pathogen Informatics"/>
        </authorList>
    </citation>
    <scope>NUCLEOTIDE SEQUENCE [LARGE SCALE GENOMIC DNA]</scope>
</reference>
<dbReference type="EMBL" id="UZAM01009957">
    <property type="protein sequence ID" value="VDP10587.1"/>
    <property type="molecule type" value="Genomic_DNA"/>
</dbReference>
<evidence type="ECO:0000256" key="4">
    <source>
        <dbReference type="ARBA" id="ARBA00022827"/>
    </source>
</evidence>
<evidence type="ECO:0000313" key="10">
    <source>
        <dbReference type="EMBL" id="VDP10587.1"/>
    </source>
</evidence>
<keyword evidence="6 8" id="KW-0642">Proline metabolism</keyword>
<evidence type="ECO:0000256" key="3">
    <source>
        <dbReference type="ARBA" id="ARBA00022630"/>
    </source>
</evidence>
<protein>
    <recommendedName>
        <fullName evidence="8">Proline dehydrogenase</fullName>
        <ecNumber evidence="8">1.5.5.2</ecNumber>
    </recommendedName>
</protein>
<reference evidence="12" key="1">
    <citation type="submission" date="2016-06" db="UniProtKB">
        <authorList>
            <consortium name="WormBaseParasite"/>
        </authorList>
    </citation>
    <scope>IDENTIFICATION</scope>
</reference>
<comment type="function">
    <text evidence="8">Converts proline to delta-1-pyrroline-5-carboxylate.</text>
</comment>
<dbReference type="InterPro" id="IPR002872">
    <property type="entry name" value="Proline_DH_dom"/>
</dbReference>
<comment type="catalytic activity">
    <reaction evidence="7">
        <text>trans-4-hydroxy-L-proline + a quinone = (3R,5S)-1-pyrroline-3-hydroxy-5-carboxylate + a quinol + H(+)</text>
        <dbReference type="Rhea" id="RHEA:52512"/>
        <dbReference type="ChEBI" id="CHEBI:15378"/>
        <dbReference type="ChEBI" id="CHEBI:24646"/>
        <dbReference type="ChEBI" id="CHEBI:58375"/>
        <dbReference type="ChEBI" id="CHEBI:62612"/>
        <dbReference type="ChEBI" id="CHEBI:132124"/>
        <dbReference type="EC" id="1.5.5.3"/>
    </reaction>
</comment>
<dbReference type="Gene3D" id="3.20.20.220">
    <property type="match status" value="2"/>
</dbReference>
<dbReference type="PANTHER" id="PTHR13914">
    <property type="entry name" value="PROLINE OXIDASE"/>
    <property type="match status" value="1"/>
</dbReference>
<evidence type="ECO:0000313" key="11">
    <source>
        <dbReference type="Proteomes" id="UP000270296"/>
    </source>
</evidence>
<keyword evidence="4 8" id="KW-0274">FAD</keyword>
<dbReference type="OrthoDB" id="5464at2759"/>
<dbReference type="GO" id="GO:0005739">
    <property type="term" value="C:mitochondrion"/>
    <property type="evidence" value="ECO:0007669"/>
    <property type="project" value="TreeGrafter"/>
</dbReference>
<dbReference type="WBParaSite" id="SBAD_0000695101-mRNA-1">
    <property type="protein sequence ID" value="SBAD_0000695101-mRNA-1"/>
    <property type="gene ID" value="SBAD_0000695101"/>
</dbReference>
<accession>A0A183ISU3</accession>
<dbReference type="InterPro" id="IPR015659">
    <property type="entry name" value="Proline_oxidase"/>
</dbReference>
<evidence type="ECO:0000256" key="8">
    <source>
        <dbReference type="RuleBase" id="RU364054"/>
    </source>
</evidence>
<name>A0A183ISU3_9BILA</name>
<keyword evidence="3 8" id="KW-0285">Flavoprotein</keyword>
<evidence type="ECO:0000313" key="12">
    <source>
        <dbReference type="WBParaSite" id="SBAD_0000695101-mRNA-1"/>
    </source>
</evidence>
<dbReference type="GO" id="GO:0010133">
    <property type="term" value="P:L-proline catabolic process to L-glutamate"/>
    <property type="evidence" value="ECO:0007669"/>
    <property type="project" value="TreeGrafter"/>
</dbReference>
<comment type="similarity">
    <text evidence="2 8">Belongs to the proline oxidase family.</text>
</comment>
<dbReference type="PANTHER" id="PTHR13914:SF29">
    <property type="entry name" value="HYDROXYPROLINE DEHYDROGENASE"/>
    <property type="match status" value="1"/>
</dbReference>
<evidence type="ECO:0000256" key="2">
    <source>
        <dbReference type="ARBA" id="ARBA00005869"/>
    </source>
</evidence>
<dbReference type="GO" id="GO:0071949">
    <property type="term" value="F:FAD binding"/>
    <property type="evidence" value="ECO:0007669"/>
    <property type="project" value="TreeGrafter"/>
</dbReference>
<comment type="catalytic activity">
    <reaction evidence="8">
        <text>L-proline + a quinone = (S)-1-pyrroline-5-carboxylate + a quinol + H(+)</text>
        <dbReference type="Rhea" id="RHEA:23784"/>
        <dbReference type="ChEBI" id="CHEBI:15378"/>
        <dbReference type="ChEBI" id="CHEBI:17388"/>
        <dbReference type="ChEBI" id="CHEBI:24646"/>
        <dbReference type="ChEBI" id="CHEBI:60039"/>
        <dbReference type="ChEBI" id="CHEBI:132124"/>
        <dbReference type="EC" id="1.5.5.2"/>
    </reaction>
</comment>
<dbReference type="AlphaFoldDB" id="A0A183ISU3"/>
<feature type="domain" description="Proline dehydrogenase" evidence="9">
    <location>
        <begin position="114"/>
        <end position="510"/>
    </location>
</feature>
<keyword evidence="5 8" id="KW-0560">Oxidoreductase</keyword>
<dbReference type="SUPFAM" id="SSF51730">
    <property type="entry name" value="FAD-linked oxidoreductase"/>
    <property type="match status" value="1"/>
</dbReference>
<evidence type="ECO:0000256" key="1">
    <source>
        <dbReference type="ARBA" id="ARBA00001974"/>
    </source>
</evidence>
<evidence type="ECO:0000256" key="5">
    <source>
        <dbReference type="ARBA" id="ARBA00023002"/>
    </source>
</evidence>
<evidence type="ECO:0000256" key="7">
    <source>
        <dbReference type="ARBA" id="ARBA00048242"/>
    </source>
</evidence>
<gene>
    <name evidence="10" type="ORF">SBAD_LOCUS6690</name>
</gene>
<keyword evidence="11" id="KW-1185">Reference proteome</keyword>
<dbReference type="GO" id="GO:0004657">
    <property type="term" value="F:proline dehydrogenase activity"/>
    <property type="evidence" value="ECO:0007669"/>
    <property type="project" value="UniProtKB-EC"/>
</dbReference>
<evidence type="ECO:0000259" key="9">
    <source>
        <dbReference type="Pfam" id="PF01619"/>
    </source>
</evidence>